<dbReference type="AlphaFoldDB" id="A0A6L9GAB1"/>
<dbReference type="SUPFAM" id="SSF53383">
    <property type="entry name" value="PLP-dependent transferases"/>
    <property type="match status" value="1"/>
</dbReference>
<keyword evidence="1 3" id="KW-0032">Aminotransferase</keyword>
<comment type="caution">
    <text evidence="3">The sequence shown here is derived from an EMBL/GenBank/DDBJ whole genome shotgun (WGS) entry which is preliminary data.</text>
</comment>
<dbReference type="InterPro" id="IPR015424">
    <property type="entry name" value="PyrdxlP-dep_Trfase"/>
</dbReference>
<dbReference type="InterPro" id="IPR004839">
    <property type="entry name" value="Aminotransferase_I/II_large"/>
</dbReference>
<comment type="similarity">
    <text evidence="1">Belongs to the class-I pyridoxal-phosphate-dependent aminotransferase family.</text>
</comment>
<dbReference type="EC" id="2.6.1.-" evidence="1"/>
<reference evidence="3 4" key="1">
    <citation type="submission" date="2020-01" db="EMBL/GenBank/DDBJ databases">
        <title>Glutamicibacter soli M275.</title>
        <authorList>
            <person name="Meng X."/>
        </authorList>
    </citation>
    <scope>NUCLEOTIDE SEQUENCE [LARGE SCALE GENOMIC DNA]</scope>
    <source>
        <strain evidence="3 4">M275</strain>
    </source>
</reference>
<dbReference type="GO" id="GO:0030170">
    <property type="term" value="F:pyridoxal phosphate binding"/>
    <property type="evidence" value="ECO:0007669"/>
    <property type="project" value="InterPro"/>
</dbReference>
<evidence type="ECO:0000256" key="1">
    <source>
        <dbReference type="RuleBase" id="RU000481"/>
    </source>
</evidence>
<evidence type="ECO:0000313" key="3">
    <source>
        <dbReference type="EMBL" id="NAZ18049.1"/>
    </source>
</evidence>
<gene>
    <name evidence="3" type="ORF">GT020_18665</name>
</gene>
<feature type="non-terminal residue" evidence="3">
    <location>
        <position position="1"/>
    </location>
</feature>
<evidence type="ECO:0000259" key="2">
    <source>
        <dbReference type="Pfam" id="PF00155"/>
    </source>
</evidence>
<organism evidence="3 4">
    <name type="scientific">Glutamicibacter soli</name>
    <dbReference type="NCBI Taxonomy" id="453836"/>
    <lineage>
        <taxon>Bacteria</taxon>
        <taxon>Bacillati</taxon>
        <taxon>Actinomycetota</taxon>
        <taxon>Actinomycetes</taxon>
        <taxon>Micrococcales</taxon>
        <taxon>Micrococcaceae</taxon>
        <taxon>Glutamicibacter</taxon>
    </lineage>
</organism>
<dbReference type="InterPro" id="IPR004838">
    <property type="entry name" value="NHTrfase_class1_PyrdxlP-BS"/>
</dbReference>
<dbReference type="Gene3D" id="3.90.1150.10">
    <property type="entry name" value="Aspartate Aminotransferase, domain 1"/>
    <property type="match status" value="1"/>
</dbReference>
<proteinExistence type="inferred from homology"/>
<comment type="cofactor">
    <cofactor evidence="1">
        <name>pyridoxal 5'-phosphate</name>
        <dbReference type="ChEBI" id="CHEBI:597326"/>
    </cofactor>
</comment>
<dbReference type="PROSITE" id="PS00105">
    <property type="entry name" value="AA_TRANSFER_CLASS_1"/>
    <property type="match status" value="1"/>
</dbReference>
<evidence type="ECO:0000313" key="4">
    <source>
        <dbReference type="Proteomes" id="UP000477543"/>
    </source>
</evidence>
<feature type="domain" description="Aminotransferase class I/classII large" evidence="2">
    <location>
        <begin position="4"/>
        <end position="118"/>
    </location>
</feature>
<dbReference type="Pfam" id="PF00155">
    <property type="entry name" value="Aminotran_1_2"/>
    <property type="match status" value="1"/>
</dbReference>
<accession>A0A6L9GAB1</accession>
<name>A0A6L9GAB1_9MICC</name>
<dbReference type="Gene3D" id="3.40.640.10">
    <property type="entry name" value="Type I PLP-dependent aspartate aminotransferase-like (Major domain)"/>
    <property type="match status" value="1"/>
</dbReference>
<feature type="non-terminal residue" evidence="3">
    <location>
        <position position="124"/>
    </location>
</feature>
<sequence>MPENVTIQRSFGKFWGLAGLRLGFALGQPALLAALAREAGPWAVNGPALAIGAQAMADEAWADDAIVYHSEATLRLDRLAIQRGWQVAGGTHLFRLYQTGDAEAAQNALARTHIWTRRFPYSTG</sequence>
<dbReference type="InterPro" id="IPR015421">
    <property type="entry name" value="PyrdxlP-dep_Trfase_major"/>
</dbReference>
<dbReference type="Proteomes" id="UP000477543">
    <property type="component" value="Unassembled WGS sequence"/>
</dbReference>
<protein>
    <recommendedName>
        <fullName evidence="1">Aminotransferase</fullName>
        <ecNumber evidence="1">2.6.1.-</ecNumber>
    </recommendedName>
</protein>
<dbReference type="InterPro" id="IPR015422">
    <property type="entry name" value="PyrdxlP-dep_Trfase_small"/>
</dbReference>
<dbReference type="RefSeq" id="WP_161450302.1">
    <property type="nucleotide sequence ID" value="NZ_WYDN01000163.1"/>
</dbReference>
<dbReference type="GO" id="GO:0008483">
    <property type="term" value="F:transaminase activity"/>
    <property type="evidence" value="ECO:0007669"/>
    <property type="project" value="UniProtKB-KW"/>
</dbReference>
<keyword evidence="1 3" id="KW-0808">Transferase</keyword>
<dbReference type="EMBL" id="WYDN01000163">
    <property type="protein sequence ID" value="NAZ18049.1"/>
    <property type="molecule type" value="Genomic_DNA"/>
</dbReference>